<reference evidence="1" key="1">
    <citation type="journal article" date="2014" name="Front. Microbiol.">
        <title>High frequency of phylogenetically diverse reductive dehalogenase-homologous genes in deep subseafloor sedimentary metagenomes.</title>
        <authorList>
            <person name="Kawai M."/>
            <person name="Futagami T."/>
            <person name="Toyoda A."/>
            <person name="Takaki Y."/>
            <person name="Nishi S."/>
            <person name="Hori S."/>
            <person name="Arai W."/>
            <person name="Tsubouchi T."/>
            <person name="Morono Y."/>
            <person name="Uchiyama I."/>
            <person name="Ito T."/>
            <person name="Fujiyama A."/>
            <person name="Inagaki F."/>
            <person name="Takami H."/>
        </authorList>
    </citation>
    <scope>NUCLEOTIDE SEQUENCE</scope>
    <source>
        <strain evidence="1">Expedition CK06-06</strain>
    </source>
</reference>
<comment type="caution">
    <text evidence="1">The sequence shown here is derived from an EMBL/GenBank/DDBJ whole genome shotgun (WGS) entry which is preliminary data.</text>
</comment>
<name>X1BG59_9ZZZZ</name>
<gene>
    <name evidence="1" type="ORF">S01H4_29457</name>
</gene>
<feature type="non-terminal residue" evidence="1">
    <location>
        <position position="1"/>
    </location>
</feature>
<accession>X1BG59</accession>
<sequence length="33" mass="3643">LDDGTINETYPFTVANIPTGWKINNCPLSSVVY</sequence>
<dbReference type="EMBL" id="BART01015092">
    <property type="protein sequence ID" value="GAG80202.1"/>
    <property type="molecule type" value="Genomic_DNA"/>
</dbReference>
<dbReference type="AlphaFoldDB" id="X1BG59"/>
<protein>
    <submittedName>
        <fullName evidence="1">Uncharacterized protein</fullName>
    </submittedName>
</protein>
<organism evidence="1">
    <name type="scientific">marine sediment metagenome</name>
    <dbReference type="NCBI Taxonomy" id="412755"/>
    <lineage>
        <taxon>unclassified sequences</taxon>
        <taxon>metagenomes</taxon>
        <taxon>ecological metagenomes</taxon>
    </lineage>
</organism>
<evidence type="ECO:0000313" key="1">
    <source>
        <dbReference type="EMBL" id="GAG80202.1"/>
    </source>
</evidence>
<feature type="non-terminal residue" evidence="1">
    <location>
        <position position="33"/>
    </location>
</feature>
<proteinExistence type="predicted"/>